<sequence>MADSSGVRMPKACRACAKAKARCDRESDETCKRCHRLGKECGGQAPGAHRRQKPTKNSVEVSALEAKLDRMVALLAASKPSVTQSSDSNPSATKSSTVFPDEDQESPSEKEGELLLEHFSTKMVHLFPFIVIPTGLTAEQLRQEKPFLFLNLAMVACQNASRQRELSKTVKEYVAEHIVLRSEQSLDLLQGLLVFLAWFIGHSPAPGQTGEVLPGLTPQHFTQGPAQLDAFMQLALGQLVSLHLAVGLSSPNRLSKPMGYVRKLDVLANSKPLRTLEERRAYLGCYYLSVMLSSCVRDTEPLRFKKYTDECCKIIEVELESPTDAFLVHLVRTMHLADRIVHTICFDEFDYPGLSGPLGLSIRGFEPDLRKMKTSFSCESPYSSKTSSHLLFRISPHIFNADILNLHYDTLEILLYQAALSEDLSDAECSGYTLTRLGILFRCLQATKSFFNGFNSLSAHCFIYLPFTIWCQFGHAVVALSRLSLFQSETGWDLQYVQDTIDFDQTIDRIMLKLEDARQLIEREAGPRPTAQLPEAFGRLPNRMRLMKECHRQRKEALDKSRFQEVQDPVDFDFLFNMSFDPYFSFDDFLALGDGVEIPQNL</sequence>
<dbReference type="GO" id="GO:0005634">
    <property type="term" value="C:nucleus"/>
    <property type="evidence" value="ECO:0007669"/>
    <property type="project" value="UniProtKB-SubCell"/>
</dbReference>
<keyword evidence="4" id="KW-0804">Transcription</keyword>
<dbReference type="SMART" id="SM00066">
    <property type="entry name" value="GAL4"/>
    <property type="match status" value="1"/>
</dbReference>
<dbReference type="GO" id="GO:0008270">
    <property type="term" value="F:zinc ion binding"/>
    <property type="evidence" value="ECO:0007669"/>
    <property type="project" value="InterPro"/>
</dbReference>
<evidence type="ECO:0000256" key="1">
    <source>
        <dbReference type="ARBA" id="ARBA00004123"/>
    </source>
</evidence>
<dbReference type="InterPro" id="IPR001138">
    <property type="entry name" value="Zn2Cys6_DnaBD"/>
</dbReference>
<dbReference type="Proteomes" id="UP001147747">
    <property type="component" value="Unassembled WGS sequence"/>
</dbReference>
<comment type="caution">
    <text evidence="8">The sequence shown here is derived from an EMBL/GenBank/DDBJ whole genome shotgun (WGS) entry which is preliminary data.</text>
</comment>
<dbReference type="PANTHER" id="PTHR31845:SF10">
    <property type="entry name" value="ZN(II)2CYS6 TRANSCRIPTION FACTOR (EUROFUNG)"/>
    <property type="match status" value="1"/>
</dbReference>
<dbReference type="Gene3D" id="4.10.240.10">
    <property type="entry name" value="Zn(2)-C6 fungal-type DNA-binding domain"/>
    <property type="match status" value="1"/>
</dbReference>
<dbReference type="CDD" id="cd12148">
    <property type="entry name" value="fungal_TF_MHR"/>
    <property type="match status" value="1"/>
</dbReference>
<evidence type="ECO:0000313" key="8">
    <source>
        <dbReference type="EMBL" id="KAJ5391275.1"/>
    </source>
</evidence>
<proteinExistence type="predicted"/>
<feature type="region of interest" description="Disordered" evidence="6">
    <location>
        <begin position="39"/>
        <end position="60"/>
    </location>
</feature>
<dbReference type="GO" id="GO:0000976">
    <property type="term" value="F:transcription cis-regulatory region binding"/>
    <property type="evidence" value="ECO:0007669"/>
    <property type="project" value="TreeGrafter"/>
</dbReference>
<evidence type="ECO:0000313" key="9">
    <source>
        <dbReference type="Proteomes" id="UP001147747"/>
    </source>
</evidence>
<dbReference type="PANTHER" id="PTHR31845">
    <property type="entry name" value="FINGER DOMAIN PROTEIN, PUTATIVE-RELATED"/>
    <property type="match status" value="1"/>
</dbReference>
<accession>A0A9W9VY29</accession>
<dbReference type="PROSITE" id="PS50048">
    <property type="entry name" value="ZN2_CY6_FUNGAL_2"/>
    <property type="match status" value="1"/>
</dbReference>
<dbReference type="EMBL" id="JAPZBU010000008">
    <property type="protein sequence ID" value="KAJ5391275.1"/>
    <property type="molecule type" value="Genomic_DNA"/>
</dbReference>
<evidence type="ECO:0000259" key="7">
    <source>
        <dbReference type="PROSITE" id="PS50048"/>
    </source>
</evidence>
<dbReference type="OrthoDB" id="5226580at2759"/>
<reference evidence="8" key="2">
    <citation type="journal article" date="2023" name="IMA Fungus">
        <title>Comparative genomic study of the Penicillium genus elucidates a diverse pangenome and 15 lateral gene transfer events.</title>
        <authorList>
            <person name="Petersen C."/>
            <person name="Sorensen T."/>
            <person name="Nielsen M.R."/>
            <person name="Sondergaard T.E."/>
            <person name="Sorensen J.L."/>
            <person name="Fitzpatrick D.A."/>
            <person name="Frisvad J.C."/>
            <person name="Nielsen K.L."/>
        </authorList>
    </citation>
    <scope>NUCLEOTIDE SEQUENCE</scope>
    <source>
        <strain evidence="8">IBT 29677</strain>
    </source>
</reference>
<dbReference type="AlphaFoldDB" id="A0A9W9VY29"/>
<evidence type="ECO:0000256" key="4">
    <source>
        <dbReference type="ARBA" id="ARBA00023163"/>
    </source>
</evidence>
<name>A0A9W9VY29_9EURO</name>
<evidence type="ECO:0000256" key="6">
    <source>
        <dbReference type="SAM" id="MobiDB-lite"/>
    </source>
</evidence>
<gene>
    <name evidence="8" type="ORF">N7509_006765</name>
</gene>
<dbReference type="RefSeq" id="XP_056486953.1">
    <property type="nucleotide sequence ID" value="XM_056631402.1"/>
</dbReference>
<keyword evidence="9" id="KW-1185">Reference proteome</keyword>
<feature type="region of interest" description="Disordered" evidence="6">
    <location>
        <begin position="79"/>
        <end position="111"/>
    </location>
</feature>
<feature type="compositionally biased region" description="Polar residues" evidence="6">
    <location>
        <begin position="80"/>
        <end position="98"/>
    </location>
</feature>
<evidence type="ECO:0000256" key="2">
    <source>
        <dbReference type="ARBA" id="ARBA00023015"/>
    </source>
</evidence>
<evidence type="ECO:0000256" key="5">
    <source>
        <dbReference type="ARBA" id="ARBA00023242"/>
    </source>
</evidence>
<organism evidence="8 9">
    <name type="scientific">Penicillium cosmopolitanum</name>
    <dbReference type="NCBI Taxonomy" id="1131564"/>
    <lineage>
        <taxon>Eukaryota</taxon>
        <taxon>Fungi</taxon>
        <taxon>Dikarya</taxon>
        <taxon>Ascomycota</taxon>
        <taxon>Pezizomycotina</taxon>
        <taxon>Eurotiomycetes</taxon>
        <taxon>Eurotiomycetidae</taxon>
        <taxon>Eurotiales</taxon>
        <taxon>Aspergillaceae</taxon>
        <taxon>Penicillium</taxon>
    </lineage>
</organism>
<dbReference type="InterPro" id="IPR051089">
    <property type="entry name" value="prtT"/>
</dbReference>
<keyword evidence="5" id="KW-0539">Nucleus</keyword>
<dbReference type="PROSITE" id="PS00463">
    <property type="entry name" value="ZN2_CY6_FUNGAL_1"/>
    <property type="match status" value="1"/>
</dbReference>
<dbReference type="GO" id="GO:0000981">
    <property type="term" value="F:DNA-binding transcription factor activity, RNA polymerase II-specific"/>
    <property type="evidence" value="ECO:0007669"/>
    <property type="project" value="InterPro"/>
</dbReference>
<dbReference type="SUPFAM" id="SSF57701">
    <property type="entry name" value="Zn2/Cys6 DNA-binding domain"/>
    <property type="match status" value="1"/>
</dbReference>
<reference evidence="8" key="1">
    <citation type="submission" date="2022-12" db="EMBL/GenBank/DDBJ databases">
        <authorList>
            <person name="Petersen C."/>
        </authorList>
    </citation>
    <scope>NUCLEOTIDE SEQUENCE</scope>
    <source>
        <strain evidence="8">IBT 29677</strain>
    </source>
</reference>
<dbReference type="InterPro" id="IPR036864">
    <property type="entry name" value="Zn2-C6_fun-type_DNA-bd_sf"/>
</dbReference>
<keyword evidence="3" id="KW-0238">DNA-binding</keyword>
<protein>
    <recommendedName>
        <fullName evidence="7">Zn(2)-C6 fungal-type domain-containing protein</fullName>
    </recommendedName>
</protein>
<comment type="subcellular location">
    <subcellularLocation>
        <location evidence="1">Nucleus</location>
    </subcellularLocation>
</comment>
<feature type="domain" description="Zn(2)-C6 fungal-type" evidence="7">
    <location>
        <begin position="12"/>
        <end position="41"/>
    </location>
</feature>
<dbReference type="GeneID" id="81370382"/>
<evidence type="ECO:0000256" key="3">
    <source>
        <dbReference type="ARBA" id="ARBA00023125"/>
    </source>
</evidence>
<keyword evidence="2" id="KW-0805">Transcription regulation</keyword>